<name>A0A8J7Q9K6_9BACT</name>
<keyword evidence="8" id="KW-0902">Two-component regulatory system</keyword>
<reference evidence="11" key="1">
    <citation type="submission" date="2021-03" db="EMBL/GenBank/DDBJ databases">
        <authorList>
            <person name="Wang G."/>
        </authorList>
    </citation>
    <scope>NUCLEOTIDE SEQUENCE</scope>
    <source>
        <strain evidence="11">KCTC 12899</strain>
    </source>
</reference>
<protein>
    <recommendedName>
        <fullName evidence="2">histidine kinase</fullName>
        <ecNumber evidence="2">2.7.13.3</ecNumber>
    </recommendedName>
</protein>
<keyword evidence="12" id="KW-1185">Reference proteome</keyword>
<organism evidence="11 12">
    <name type="scientific">Acanthopleuribacter pedis</name>
    <dbReference type="NCBI Taxonomy" id="442870"/>
    <lineage>
        <taxon>Bacteria</taxon>
        <taxon>Pseudomonadati</taxon>
        <taxon>Acidobacteriota</taxon>
        <taxon>Holophagae</taxon>
        <taxon>Acanthopleuribacterales</taxon>
        <taxon>Acanthopleuribacteraceae</taxon>
        <taxon>Acanthopleuribacter</taxon>
    </lineage>
</organism>
<dbReference type="CDD" id="cd00075">
    <property type="entry name" value="HATPase"/>
    <property type="match status" value="1"/>
</dbReference>
<evidence type="ECO:0000256" key="7">
    <source>
        <dbReference type="ARBA" id="ARBA00022840"/>
    </source>
</evidence>
<feature type="domain" description="Histidine kinase" evidence="10">
    <location>
        <begin position="185"/>
        <end position="398"/>
    </location>
</feature>
<evidence type="ECO:0000313" key="12">
    <source>
        <dbReference type="Proteomes" id="UP000664417"/>
    </source>
</evidence>
<dbReference type="InterPro" id="IPR003661">
    <property type="entry name" value="HisK_dim/P_dom"/>
</dbReference>
<dbReference type="InterPro" id="IPR005467">
    <property type="entry name" value="His_kinase_dom"/>
</dbReference>
<evidence type="ECO:0000256" key="6">
    <source>
        <dbReference type="ARBA" id="ARBA00022777"/>
    </source>
</evidence>
<dbReference type="SUPFAM" id="SSF47384">
    <property type="entry name" value="Homodimeric domain of signal transducing histidine kinase"/>
    <property type="match status" value="1"/>
</dbReference>
<evidence type="ECO:0000313" key="11">
    <source>
        <dbReference type="EMBL" id="MBO1320430.1"/>
    </source>
</evidence>
<keyword evidence="6" id="KW-0418">Kinase</keyword>
<sequence>MRAQLLVSSLMILVCLFLFILAQKSLSDPWIELALDREVNALLAESMVLQRKLSTHEPENEAEYRALYQRTREKLQHREVLLTTRDTIRRRYYWILSSTFALSLLLIAGFQFWYLRRRNLRLQILQRNLEKLAANDFALESVAGSKDLVGRIATMIAEAAEVMQANRKRLRYLENLEIWRDSARRIAHEIRTPLTAIRLELRQLVRGVVRGGGDRDQVLEEKQQSILEELARLSEFTDAFSSFAKLPAPQRKSEDLGRFLDEFAQIYEHAWTNMTVTVSVPPDPVRVSMDRRMVRQVIVNLANNSAKALGERTGSLDINLETRGGCAFIEVADDGPGMPEEMREIVFEPYVTGNPVGEGMGLGLAISRKIMLDHDGDITLIASHEGGTFFHVFLPLEPEGAEPSEK</sequence>
<evidence type="ECO:0000256" key="4">
    <source>
        <dbReference type="ARBA" id="ARBA00022679"/>
    </source>
</evidence>
<gene>
    <name evidence="11" type="ORF">J3U88_18285</name>
</gene>
<dbReference type="EMBL" id="JAFREP010000017">
    <property type="protein sequence ID" value="MBO1320430.1"/>
    <property type="molecule type" value="Genomic_DNA"/>
</dbReference>
<evidence type="ECO:0000256" key="3">
    <source>
        <dbReference type="ARBA" id="ARBA00022553"/>
    </source>
</evidence>
<dbReference type="RefSeq" id="WP_207860384.1">
    <property type="nucleotide sequence ID" value="NZ_JAFREP010000017.1"/>
</dbReference>
<dbReference type="Proteomes" id="UP000664417">
    <property type="component" value="Unassembled WGS sequence"/>
</dbReference>
<dbReference type="PRINTS" id="PR00344">
    <property type="entry name" value="BCTRLSENSOR"/>
</dbReference>
<evidence type="ECO:0000256" key="2">
    <source>
        <dbReference type="ARBA" id="ARBA00012438"/>
    </source>
</evidence>
<dbReference type="GO" id="GO:0000155">
    <property type="term" value="F:phosphorelay sensor kinase activity"/>
    <property type="evidence" value="ECO:0007669"/>
    <property type="project" value="InterPro"/>
</dbReference>
<dbReference type="InterPro" id="IPR004358">
    <property type="entry name" value="Sig_transdc_His_kin-like_C"/>
</dbReference>
<comment type="catalytic activity">
    <reaction evidence="1">
        <text>ATP + protein L-histidine = ADP + protein N-phospho-L-histidine.</text>
        <dbReference type="EC" id="2.7.13.3"/>
    </reaction>
</comment>
<dbReference type="SUPFAM" id="SSF55874">
    <property type="entry name" value="ATPase domain of HSP90 chaperone/DNA topoisomerase II/histidine kinase"/>
    <property type="match status" value="1"/>
</dbReference>
<dbReference type="CDD" id="cd00082">
    <property type="entry name" value="HisKA"/>
    <property type="match status" value="1"/>
</dbReference>
<dbReference type="SMART" id="SM00388">
    <property type="entry name" value="HisKA"/>
    <property type="match status" value="1"/>
</dbReference>
<dbReference type="Pfam" id="PF00512">
    <property type="entry name" value="HisKA"/>
    <property type="match status" value="1"/>
</dbReference>
<comment type="caution">
    <text evidence="11">The sequence shown here is derived from an EMBL/GenBank/DDBJ whole genome shotgun (WGS) entry which is preliminary data.</text>
</comment>
<dbReference type="InterPro" id="IPR036890">
    <property type="entry name" value="HATPase_C_sf"/>
</dbReference>
<keyword evidence="5" id="KW-0547">Nucleotide-binding</keyword>
<dbReference type="AlphaFoldDB" id="A0A8J7Q9K6"/>
<keyword evidence="9" id="KW-0472">Membrane</keyword>
<accession>A0A8J7Q9K6</accession>
<keyword evidence="9" id="KW-0812">Transmembrane</keyword>
<dbReference type="InterPro" id="IPR036097">
    <property type="entry name" value="HisK_dim/P_sf"/>
</dbReference>
<evidence type="ECO:0000256" key="9">
    <source>
        <dbReference type="SAM" id="Phobius"/>
    </source>
</evidence>
<dbReference type="Pfam" id="PF02518">
    <property type="entry name" value="HATPase_c"/>
    <property type="match status" value="1"/>
</dbReference>
<evidence type="ECO:0000256" key="5">
    <source>
        <dbReference type="ARBA" id="ARBA00022741"/>
    </source>
</evidence>
<keyword evidence="4" id="KW-0808">Transferase</keyword>
<dbReference type="GO" id="GO:0005524">
    <property type="term" value="F:ATP binding"/>
    <property type="evidence" value="ECO:0007669"/>
    <property type="project" value="UniProtKB-KW"/>
</dbReference>
<dbReference type="PANTHER" id="PTHR43065:SF10">
    <property type="entry name" value="PEROXIDE STRESS-ACTIVATED HISTIDINE KINASE MAK3"/>
    <property type="match status" value="1"/>
</dbReference>
<dbReference type="InterPro" id="IPR003594">
    <property type="entry name" value="HATPase_dom"/>
</dbReference>
<dbReference type="PROSITE" id="PS50109">
    <property type="entry name" value="HIS_KIN"/>
    <property type="match status" value="1"/>
</dbReference>
<feature type="transmembrane region" description="Helical" evidence="9">
    <location>
        <begin position="92"/>
        <end position="115"/>
    </location>
</feature>
<evidence type="ECO:0000259" key="10">
    <source>
        <dbReference type="PROSITE" id="PS50109"/>
    </source>
</evidence>
<dbReference type="EC" id="2.7.13.3" evidence="2"/>
<keyword evidence="9" id="KW-1133">Transmembrane helix</keyword>
<dbReference type="Gene3D" id="3.30.565.10">
    <property type="entry name" value="Histidine kinase-like ATPase, C-terminal domain"/>
    <property type="match status" value="1"/>
</dbReference>
<keyword evidence="3" id="KW-0597">Phosphoprotein</keyword>
<evidence type="ECO:0000256" key="8">
    <source>
        <dbReference type="ARBA" id="ARBA00023012"/>
    </source>
</evidence>
<dbReference type="Gene3D" id="1.10.287.130">
    <property type="match status" value="1"/>
</dbReference>
<keyword evidence="7" id="KW-0067">ATP-binding</keyword>
<dbReference type="SMART" id="SM00387">
    <property type="entry name" value="HATPase_c"/>
    <property type="match status" value="1"/>
</dbReference>
<evidence type="ECO:0000256" key="1">
    <source>
        <dbReference type="ARBA" id="ARBA00000085"/>
    </source>
</evidence>
<proteinExistence type="predicted"/>
<dbReference type="PANTHER" id="PTHR43065">
    <property type="entry name" value="SENSOR HISTIDINE KINASE"/>
    <property type="match status" value="1"/>
</dbReference>